<feature type="transmembrane region" description="Helical" evidence="2">
    <location>
        <begin position="55"/>
        <end position="73"/>
    </location>
</feature>
<keyword evidence="1" id="KW-0175">Coiled coil</keyword>
<dbReference type="RefSeq" id="WP_248251731.1">
    <property type="nucleotide sequence ID" value="NZ_JAIWJX010000002.1"/>
</dbReference>
<proteinExistence type="predicted"/>
<protein>
    <submittedName>
        <fullName evidence="3">YxlC family protein</fullName>
    </submittedName>
</protein>
<organism evidence="3 4">
    <name type="scientific">Fictibacillus marinisediminis</name>
    <dbReference type="NCBI Taxonomy" id="2878389"/>
    <lineage>
        <taxon>Bacteria</taxon>
        <taxon>Bacillati</taxon>
        <taxon>Bacillota</taxon>
        <taxon>Bacilli</taxon>
        <taxon>Bacillales</taxon>
        <taxon>Fictibacillaceae</taxon>
        <taxon>Fictibacillus</taxon>
    </lineage>
</organism>
<name>A0A9X2BBL5_9BACL</name>
<keyword evidence="2" id="KW-1133">Transmembrane helix</keyword>
<evidence type="ECO:0000313" key="4">
    <source>
        <dbReference type="Proteomes" id="UP001139011"/>
    </source>
</evidence>
<keyword evidence="2" id="KW-0812">Transmembrane</keyword>
<evidence type="ECO:0000313" key="3">
    <source>
        <dbReference type="EMBL" id="MCK6255999.1"/>
    </source>
</evidence>
<evidence type="ECO:0000256" key="1">
    <source>
        <dbReference type="SAM" id="Coils"/>
    </source>
</evidence>
<feature type="coiled-coil region" evidence="1">
    <location>
        <begin position="1"/>
        <end position="28"/>
    </location>
</feature>
<dbReference type="EMBL" id="JAIWJX010000002">
    <property type="protein sequence ID" value="MCK6255999.1"/>
    <property type="molecule type" value="Genomic_DNA"/>
</dbReference>
<keyword evidence="2" id="KW-0472">Membrane</keyword>
<dbReference type="Proteomes" id="UP001139011">
    <property type="component" value="Unassembled WGS sequence"/>
</dbReference>
<gene>
    <name evidence="3" type="ORF">LCY76_05190</name>
</gene>
<dbReference type="InterPro" id="IPR035238">
    <property type="entry name" value="DUF5345"/>
</dbReference>
<dbReference type="AlphaFoldDB" id="A0A9X2BBL5"/>
<dbReference type="Pfam" id="PF17280">
    <property type="entry name" value="DUF5345"/>
    <property type="match status" value="1"/>
</dbReference>
<keyword evidence="4" id="KW-1185">Reference proteome</keyword>
<sequence length="108" mass="12210">MKENSDSANNLEDKLKESLSQIEKYEEVSVPDLAFFEQMVAEETSRNKRQLAKELALFGVIAAAVLFCVAAMLIRLPSVFVILQAPVLIGAILFLYKHHRKEGEWNDT</sequence>
<accession>A0A9X2BBL5</accession>
<evidence type="ECO:0000256" key="2">
    <source>
        <dbReference type="SAM" id="Phobius"/>
    </source>
</evidence>
<feature type="transmembrane region" description="Helical" evidence="2">
    <location>
        <begin position="79"/>
        <end position="96"/>
    </location>
</feature>
<comment type="caution">
    <text evidence="3">The sequence shown here is derived from an EMBL/GenBank/DDBJ whole genome shotgun (WGS) entry which is preliminary data.</text>
</comment>
<reference evidence="3" key="1">
    <citation type="submission" date="2021-09" db="EMBL/GenBank/DDBJ databases">
        <title>Genome analysis of Fictibacillus sp. KIGAM418 isolated from marine sediment.</title>
        <authorList>
            <person name="Seo M.-J."/>
            <person name="Cho E.-S."/>
            <person name="Hwang C.Y."/>
        </authorList>
    </citation>
    <scope>NUCLEOTIDE SEQUENCE</scope>
    <source>
        <strain evidence="3">KIGAM418</strain>
    </source>
</reference>